<gene>
    <name evidence="1" type="ORF">HPB49_003630</name>
</gene>
<reference evidence="1" key="1">
    <citation type="submission" date="2020-05" db="EMBL/GenBank/DDBJ databases">
        <title>Large-scale comparative analyses of tick genomes elucidate their genetic diversity and vector capacities.</title>
        <authorList>
            <person name="Jia N."/>
            <person name="Wang J."/>
            <person name="Shi W."/>
            <person name="Du L."/>
            <person name="Sun Y."/>
            <person name="Zhan W."/>
            <person name="Jiang J."/>
            <person name="Wang Q."/>
            <person name="Zhang B."/>
            <person name="Ji P."/>
            <person name="Sakyi L.B."/>
            <person name="Cui X."/>
            <person name="Yuan T."/>
            <person name="Jiang B."/>
            <person name="Yang W."/>
            <person name="Lam T.T.-Y."/>
            <person name="Chang Q."/>
            <person name="Ding S."/>
            <person name="Wang X."/>
            <person name="Zhu J."/>
            <person name="Ruan X."/>
            <person name="Zhao L."/>
            <person name="Wei J."/>
            <person name="Que T."/>
            <person name="Du C."/>
            <person name="Cheng J."/>
            <person name="Dai P."/>
            <person name="Han X."/>
            <person name="Huang E."/>
            <person name="Gao Y."/>
            <person name="Liu J."/>
            <person name="Shao H."/>
            <person name="Ye R."/>
            <person name="Li L."/>
            <person name="Wei W."/>
            <person name="Wang X."/>
            <person name="Wang C."/>
            <person name="Yang T."/>
            <person name="Huo Q."/>
            <person name="Li W."/>
            <person name="Guo W."/>
            <person name="Chen H."/>
            <person name="Zhou L."/>
            <person name="Ni X."/>
            <person name="Tian J."/>
            <person name="Zhou Y."/>
            <person name="Sheng Y."/>
            <person name="Liu T."/>
            <person name="Pan Y."/>
            <person name="Xia L."/>
            <person name="Li J."/>
            <person name="Zhao F."/>
            <person name="Cao W."/>
        </authorList>
    </citation>
    <scope>NUCLEOTIDE SEQUENCE</scope>
    <source>
        <strain evidence="1">Dsil-2018</strain>
    </source>
</reference>
<keyword evidence="2" id="KW-1185">Reference proteome</keyword>
<dbReference type="Proteomes" id="UP000821865">
    <property type="component" value="Chromosome 5"/>
</dbReference>
<comment type="caution">
    <text evidence="1">The sequence shown here is derived from an EMBL/GenBank/DDBJ whole genome shotgun (WGS) entry which is preliminary data.</text>
</comment>
<sequence length="145" mass="16591">MATAALPARPDATVITSNKPATSKKGEMKWMKKDFAPSDVDCHYNPEIASRPQQPLVCCSKYFTEQIIEDLAEFTKRYVLQRDSTVLVTAKEEIKIFFGMVMLMGVLKCPRVRMYWQPATRIPAIVNAMGVQILQNQRRSSHKRR</sequence>
<name>A0ACB8CPK5_DERSI</name>
<protein>
    <submittedName>
        <fullName evidence="1">Uncharacterized protein</fullName>
    </submittedName>
</protein>
<accession>A0ACB8CPK5</accession>
<proteinExistence type="predicted"/>
<evidence type="ECO:0000313" key="2">
    <source>
        <dbReference type="Proteomes" id="UP000821865"/>
    </source>
</evidence>
<dbReference type="EMBL" id="CM023474">
    <property type="protein sequence ID" value="KAH7948955.1"/>
    <property type="molecule type" value="Genomic_DNA"/>
</dbReference>
<organism evidence="1 2">
    <name type="scientific">Dermacentor silvarum</name>
    <name type="common">Tick</name>
    <dbReference type="NCBI Taxonomy" id="543639"/>
    <lineage>
        <taxon>Eukaryota</taxon>
        <taxon>Metazoa</taxon>
        <taxon>Ecdysozoa</taxon>
        <taxon>Arthropoda</taxon>
        <taxon>Chelicerata</taxon>
        <taxon>Arachnida</taxon>
        <taxon>Acari</taxon>
        <taxon>Parasitiformes</taxon>
        <taxon>Ixodida</taxon>
        <taxon>Ixodoidea</taxon>
        <taxon>Ixodidae</taxon>
        <taxon>Rhipicephalinae</taxon>
        <taxon>Dermacentor</taxon>
    </lineage>
</organism>
<evidence type="ECO:0000313" key="1">
    <source>
        <dbReference type="EMBL" id="KAH7948955.1"/>
    </source>
</evidence>